<dbReference type="GO" id="GO:0004715">
    <property type="term" value="F:non-membrane spanning protein tyrosine kinase activity"/>
    <property type="evidence" value="ECO:0007669"/>
    <property type="project" value="UniProtKB-EC"/>
</dbReference>
<dbReference type="Proteomes" id="UP001281130">
    <property type="component" value="Unassembled WGS sequence"/>
</dbReference>
<dbReference type="GO" id="GO:0005886">
    <property type="term" value="C:plasma membrane"/>
    <property type="evidence" value="ECO:0007669"/>
    <property type="project" value="UniProtKB-ARBA"/>
</dbReference>
<evidence type="ECO:0000256" key="7">
    <source>
        <dbReference type="ARBA" id="ARBA00023137"/>
    </source>
</evidence>
<gene>
    <name evidence="9" type="ORF">RradSPS_1728</name>
    <name evidence="10" type="ORF">SIL72_10305</name>
</gene>
<dbReference type="Pfam" id="PF10609">
    <property type="entry name" value="ParA"/>
    <property type="match status" value="1"/>
</dbReference>
<dbReference type="InterPro" id="IPR050445">
    <property type="entry name" value="Bact_polysacc_biosynth/exp"/>
</dbReference>
<keyword evidence="4" id="KW-0547">Nucleotide-binding</keyword>
<dbReference type="InterPro" id="IPR027417">
    <property type="entry name" value="P-loop_NTPase"/>
</dbReference>
<sequence>MARSKPLKKHKKTENLTDRLVSLSDPGGQAAEAYRTLRTSLLYSVVDEPPHVVAVTSPGQQEGKSTTCANLAVTLAQAEKSVLLLDCDLRKPVVHSIFELRNTRGVVDALVGSENVEELWQTPLDNLSVLTSGPVPPNPAELLGSERFGALLGDLARRFEYVLIDVPPVQVVSDAAIVAAQADGVILVFDAQSTRKLSVRRSIRTIESVGAKVLGTVMNNARPARNGTYGGYTYSYGEAAGS</sequence>
<dbReference type="InterPro" id="IPR033756">
    <property type="entry name" value="YlxH/NBP35"/>
</dbReference>
<name>A0A023X491_RUBRA</name>
<evidence type="ECO:0000256" key="3">
    <source>
        <dbReference type="ARBA" id="ARBA00022679"/>
    </source>
</evidence>
<comment type="similarity">
    <text evidence="1">Belongs to the CpsD/CapB family.</text>
</comment>
<evidence type="ECO:0000256" key="5">
    <source>
        <dbReference type="ARBA" id="ARBA00022777"/>
    </source>
</evidence>
<evidence type="ECO:0000313" key="10">
    <source>
        <dbReference type="EMBL" id="MDX5894417.1"/>
    </source>
</evidence>
<dbReference type="InterPro" id="IPR005702">
    <property type="entry name" value="Wzc-like_C"/>
</dbReference>
<reference evidence="10" key="2">
    <citation type="submission" date="2023-11" db="EMBL/GenBank/DDBJ databases">
        <title>MicrobeMod: A computational toolkit for identifying prokaryotic methylation and restriction-modification with nanopore sequencing.</title>
        <authorList>
            <person name="Crits-Christoph A."/>
            <person name="Kang S.C."/>
            <person name="Lee H."/>
            <person name="Ostrov N."/>
        </authorList>
    </citation>
    <scope>NUCLEOTIDE SEQUENCE</scope>
    <source>
        <strain evidence="10">ATCC 51242</strain>
    </source>
</reference>
<comment type="catalytic activity">
    <reaction evidence="8">
        <text>L-tyrosyl-[protein] + ATP = O-phospho-L-tyrosyl-[protein] + ADP + H(+)</text>
        <dbReference type="Rhea" id="RHEA:10596"/>
        <dbReference type="Rhea" id="RHEA-COMP:10136"/>
        <dbReference type="Rhea" id="RHEA-COMP:20101"/>
        <dbReference type="ChEBI" id="CHEBI:15378"/>
        <dbReference type="ChEBI" id="CHEBI:30616"/>
        <dbReference type="ChEBI" id="CHEBI:46858"/>
        <dbReference type="ChEBI" id="CHEBI:61978"/>
        <dbReference type="ChEBI" id="CHEBI:456216"/>
        <dbReference type="EC" id="2.7.10.2"/>
    </reaction>
</comment>
<keyword evidence="7" id="KW-0829">Tyrosine-protein kinase</keyword>
<keyword evidence="3 10" id="KW-0808">Transferase</keyword>
<keyword evidence="5 10" id="KW-0418">Kinase</keyword>
<dbReference type="FunFam" id="3.40.50.300:FF:000527">
    <property type="entry name" value="Tyrosine-protein kinase etk"/>
    <property type="match status" value="1"/>
</dbReference>
<accession>A0A023X491</accession>
<evidence type="ECO:0000313" key="11">
    <source>
        <dbReference type="Proteomes" id="UP000025229"/>
    </source>
</evidence>
<protein>
    <recommendedName>
        <fullName evidence="2">non-specific protein-tyrosine kinase</fullName>
        <ecNumber evidence="2">2.7.10.2</ecNumber>
    </recommendedName>
</protein>
<dbReference type="CDD" id="cd05387">
    <property type="entry name" value="BY-kinase"/>
    <property type="match status" value="1"/>
</dbReference>
<dbReference type="AlphaFoldDB" id="A0A023X491"/>
<dbReference type="PANTHER" id="PTHR32309:SF13">
    <property type="entry name" value="FERRIC ENTEROBACTIN TRANSPORT PROTEIN FEPE"/>
    <property type="match status" value="1"/>
</dbReference>
<evidence type="ECO:0000256" key="1">
    <source>
        <dbReference type="ARBA" id="ARBA00007316"/>
    </source>
</evidence>
<dbReference type="RefSeq" id="WP_051589612.1">
    <property type="nucleotide sequence ID" value="NZ_CP007514.1"/>
</dbReference>
<evidence type="ECO:0000256" key="4">
    <source>
        <dbReference type="ARBA" id="ARBA00022741"/>
    </source>
</evidence>
<dbReference type="NCBIfam" id="TIGR01007">
    <property type="entry name" value="eps_fam"/>
    <property type="match status" value="1"/>
</dbReference>
<dbReference type="Gene3D" id="3.40.50.300">
    <property type="entry name" value="P-loop containing nucleotide triphosphate hydrolases"/>
    <property type="match status" value="1"/>
</dbReference>
<organism evidence="9 11">
    <name type="scientific">Rubrobacter radiotolerans</name>
    <name type="common">Arthrobacter radiotolerans</name>
    <dbReference type="NCBI Taxonomy" id="42256"/>
    <lineage>
        <taxon>Bacteria</taxon>
        <taxon>Bacillati</taxon>
        <taxon>Actinomycetota</taxon>
        <taxon>Rubrobacteria</taxon>
        <taxon>Rubrobacterales</taxon>
        <taxon>Rubrobacteraceae</taxon>
        <taxon>Rubrobacter</taxon>
    </lineage>
</organism>
<dbReference type="eggNOG" id="COG0489">
    <property type="taxonomic scope" value="Bacteria"/>
</dbReference>
<dbReference type="PANTHER" id="PTHR32309">
    <property type="entry name" value="TYROSINE-PROTEIN KINASE"/>
    <property type="match status" value="1"/>
</dbReference>
<evidence type="ECO:0000256" key="6">
    <source>
        <dbReference type="ARBA" id="ARBA00022840"/>
    </source>
</evidence>
<keyword evidence="6" id="KW-0067">ATP-binding</keyword>
<proteinExistence type="inferred from homology"/>
<evidence type="ECO:0000313" key="9">
    <source>
        <dbReference type="EMBL" id="AHY47011.1"/>
    </source>
</evidence>
<dbReference type="EC" id="2.7.10.2" evidence="2"/>
<dbReference type="GO" id="GO:0042802">
    <property type="term" value="F:identical protein binding"/>
    <property type="evidence" value="ECO:0007669"/>
    <property type="project" value="UniProtKB-ARBA"/>
</dbReference>
<dbReference type="EMBL" id="JAWXXX010000001">
    <property type="protein sequence ID" value="MDX5894417.1"/>
    <property type="molecule type" value="Genomic_DNA"/>
</dbReference>
<dbReference type="Proteomes" id="UP000025229">
    <property type="component" value="Chromosome"/>
</dbReference>
<evidence type="ECO:0000256" key="2">
    <source>
        <dbReference type="ARBA" id="ARBA00011903"/>
    </source>
</evidence>
<dbReference type="STRING" id="42256.RradSPS_1728"/>
<keyword evidence="11" id="KW-1185">Reference proteome</keyword>
<reference evidence="9 11" key="1">
    <citation type="submission" date="2014-03" db="EMBL/GenBank/DDBJ databases">
        <title>Complete genome sequence of the Radio-Resistant Rubrobacter radiotolerans RSPS-4.</title>
        <authorList>
            <person name="Egas C.C."/>
            <person name="Barroso C.C."/>
            <person name="Froufe H.J.C."/>
            <person name="Pacheco J.J."/>
            <person name="Albuquerque L.L."/>
            <person name="da Costa M.M.S."/>
        </authorList>
    </citation>
    <scope>NUCLEOTIDE SEQUENCE [LARGE SCALE GENOMIC DNA]</scope>
    <source>
        <strain evidence="9 11">RSPS-4</strain>
    </source>
</reference>
<dbReference type="PATRIC" id="fig|42256.3.peg.1751"/>
<dbReference type="EMBL" id="CP007514">
    <property type="protein sequence ID" value="AHY47011.1"/>
    <property type="molecule type" value="Genomic_DNA"/>
</dbReference>
<dbReference type="SUPFAM" id="SSF52540">
    <property type="entry name" value="P-loop containing nucleoside triphosphate hydrolases"/>
    <property type="match status" value="1"/>
</dbReference>
<dbReference type="KEGG" id="rrd:RradSPS_1728"/>
<dbReference type="GO" id="GO:0005524">
    <property type="term" value="F:ATP binding"/>
    <property type="evidence" value="ECO:0007669"/>
    <property type="project" value="UniProtKB-KW"/>
</dbReference>
<evidence type="ECO:0000256" key="8">
    <source>
        <dbReference type="ARBA" id="ARBA00051245"/>
    </source>
</evidence>
<dbReference type="HOGENOM" id="CLU_052027_2_4_11"/>